<accession>A0A6A6YF99</accession>
<keyword evidence="3" id="KW-1185">Reference proteome</keyword>
<protein>
    <submittedName>
        <fullName evidence="2 4">Uncharacterized protein</fullName>
    </submittedName>
</protein>
<evidence type="ECO:0000313" key="3">
    <source>
        <dbReference type="Proteomes" id="UP000504636"/>
    </source>
</evidence>
<gene>
    <name evidence="2 4" type="ORF">BDZ99DRAFT_97066</name>
</gene>
<feature type="region of interest" description="Disordered" evidence="1">
    <location>
        <begin position="159"/>
        <end position="185"/>
    </location>
</feature>
<dbReference type="EMBL" id="MU003707">
    <property type="protein sequence ID" value="KAF2806537.1"/>
    <property type="molecule type" value="Genomic_DNA"/>
</dbReference>
<dbReference type="Proteomes" id="UP000504636">
    <property type="component" value="Unplaced"/>
</dbReference>
<reference evidence="4" key="3">
    <citation type="submission" date="2025-04" db="UniProtKB">
        <authorList>
            <consortium name="RefSeq"/>
        </authorList>
    </citation>
    <scope>IDENTIFICATION</scope>
    <source>
        <strain evidence="4">CBS 304.34</strain>
    </source>
</reference>
<reference evidence="2 4" key="1">
    <citation type="journal article" date="2020" name="Stud. Mycol.">
        <title>101 Dothideomycetes genomes: a test case for predicting lifestyles and emergence of pathogens.</title>
        <authorList>
            <person name="Haridas S."/>
            <person name="Albert R."/>
            <person name="Binder M."/>
            <person name="Bloem J."/>
            <person name="Labutti K."/>
            <person name="Salamov A."/>
            <person name="Andreopoulos B."/>
            <person name="Baker S."/>
            <person name="Barry K."/>
            <person name="Bills G."/>
            <person name="Bluhm B."/>
            <person name="Cannon C."/>
            <person name="Castanera R."/>
            <person name="Culley D."/>
            <person name="Daum C."/>
            <person name="Ezra D."/>
            <person name="Gonzalez J."/>
            <person name="Henrissat B."/>
            <person name="Kuo A."/>
            <person name="Liang C."/>
            <person name="Lipzen A."/>
            <person name="Lutzoni F."/>
            <person name="Magnuson J."/>
            <person name="Mondo S."/>
            <person name="Nolan M."/>
            <person name="Ohm R."/>
            <person name="Pangilinan J."/>
            <person name="Park H.-J."/>
            <person name="Ramirez L."/>
            <person name="Alfaro M."/>
            <person name="Sun H."/>
            <person name="Tritt A."/>
            <person name="Yoshinaga Y."/>
            <person name="Zwiers L.-H."/>
            <person name="Turgeon B."/>
            <person name="Goodwin S."/>
            <person name="Spatafora J."/>
            <person name="Crous P."/>
            <person name="Grigoriev I."/>
        </authorList>
    </citation>
    <scope>NUCLEOTIDE SEQUENCE</scope>
    <source>
        <strain evidence="2 4">CBS 304.34</strain>
    </source>
</reference>
<proteinExistence type="predicted"/>
<dbReference type="GeneID" id="54469972"/>
<reference evidence="4" key="2">
    <citation type="submission" date="2020-04" db="EMBL/GenBank/DDBJ databases">
        <authorList>
            <consortium name="NCBI Genome Project"/>
        </authorList>
    </citation>
    <scope>NUCLEOTIDE SEQUENCE</scope>
    <source>
        <strain evidence="4">CBS 304.34</strain>
    </source>
</reference>
<name>A0A6A6YF99_9PEZI</name>
<dbReference type="OrthoDB" id="10413270at2759"/>
<organism evidence="2">
    <name type="scientific">Mytilinidion resinicola</name>
    <dbReference type="NCBI Taxonomy" id="574789"/>
    <lineage>
        <taxon>Eukaryota</taxon>
        <taxon>Fungi</taxon>
        <taxon>Dikarya</taxon>
        <taxon>Ascomycota</taxon>
        <taxon>Pezizomycotina</taxon>
        <taxon>Dothideomycetes</taxon>
        <taxon>Pleosporomycetidae</taxon>
        <taxon>Mytilinidiales</taxon>
        <taxon>Mytilinidiaceae</taxon>
        <taxon>Mytilinidion</taxon>
    </lineage>
</organism>
<evidence type="ECO:0000313" key="4">
    <source>
        <dbReference type="RefSeq" id="XP_033573501.1"/>
    </source>
</evidence>
<evidence type="ECO:0000256" key="1">
    <source>
        <dbReference type="SAM" id="MobiDB-lite"/>
    </source>
</evidence>
<dbReference type="RefSeq" id="XP_033573501.1">
    <property type="nucleotide sequence ID" value="XM_033729079.1"/>
</dbReference>
<sequence length="185" mass="19986">MVQPATLHPLPTPITFLKTVLSTLTHTQLTALGNALTALLTITRSFLATERTAHLPFSLLLNLPDDAEINRFILYCDDLSRVIDAISNAAARVGSVETRAVRPLVDTIRLILLVLDRFWVLFEEERWRGRGKRIASLQRLEGVLGRLGGLAGSALVGAADGKTETETENGGSEDADEGDLGGLCP</sequence>
<evidence type="ECO:0000313" key="2">
    <source>
        <dbReference type="EMBL" id="KAF2806537.1"/>
    </source>
</evidence>
<dbReference type="AlphaFoldDB" id="A0A6A6YF99"/>